<gene>
    <name evidence="2" type="ORF">BCIN_05g04020</name>
</gene>
<dbReference type="RefSeq" id="XP_024548774.1">
    <property type="nucleotide sequence ID" value="XM_024692990.1"/>
</dbReference>
<reference evidence="2 3" key="3">
    <citation type="journal article" date="2017" name="Mol. Plant Pathol.">
        <title>A gapless genome sequence of the fungus Botrytis cinerea.</title>
        <authorList>
            <person name="Van Kan J.A."/>
            <person name="Stassen J.H."/>
            <person name="Mosbach A."/>
            <person name="Van Der Lee T.A."/>
            <person name="Faino L."/>
            <person name="Farmer A.D."/>
            <person name="Papasotiriou D.G."/>
            <person name="Zhou S."/>
            <person name="Seidl M.F."/>
            <person name="Cottam E."/>
            <person name="Edel D."/>
            <person name="Hahn M."/>
            <person name="Schwartz D.C."/>
            <person name="Dietrich R.A."/>
            <person name="Widdison S."/>
            <person name="Scalliet G."/>
        </authorList>
    </citation>
    <scope>NUCLEOTIDE SEQUENCE [LARGE SCALE GENOMIC DNA]</scope>
    <source>
        <strain evidence="2 3">B05.10</strain>
    </source>
</reference>
<dbReference type="InterPro" id="IPR036291">
    <property type="entry name" value="NAD(P)-bd_dom_sf"/>
</dbReference>
<sequence length="134" mass="15543">MHVDVTDGKSVQEMVDTAVKEFGRIDYYVHSAGIGTSTPSPLGTTPLSEFGHIIHTNMRGTLLCNRAIASAMLLPRPLHHALPRPRQHCESRLREFRRRLPRENILYHRQTRRCGDYEIRRRVTFSYIHNVYCS</sequence>
<protein>
    <submittedName>
        <fullName evidence="2">Uncharacterized protein</fullName>
    </submittedName>
</protein>
<dbReference type="EMBL" id="CP009809">
    <property type="protein sequence ID" value="ATZ50012.1"/>
    <property type="molecule type" value="Genomic_DNA"/>
</dbReference>
<dbReference type="PANTHER" id="PTHR42760">
    <property type="entry name" value="SHORT-CHAIN DEHYDROGENASES/REDUCTASES FAMILY MEMBER"/>
    <property type="match status" value="1"/>
</dbReference>
<dbReference type="KEGG" id="bfu:BCIN_05g04020"/>
<evidence type="ECO:0000313" key="2">
    <source>
        <dbReference type="EMBL" id="ATZ50012.1"/>
    </source>
</evidence>
<dbReference type="CDD" id="cd05233">
    <property type="entry name" value="SDR_c"/>
    <property type="match status" value="1"/>
</dbReference>
<reference evidence="2 3" key="2">
    <citation type="journal article" date="2012" name="Eukaryot. Cell">
        <title>Genome update of Botrytis cinerea strains B05.10 and T4.</title>
        <authorList>
            <person name="Staats M."/>
            <person name="van Kan J.A."/>
        </authorList>
    </citation>
    <scope>NUCLEOTIDE SEQUENCE [LARGE SCALE GENOMIC DNA]</scope>
    <source>
        <strain evidence="2 3">B05.10</strain>
    </source>
</reference>
<name>A0A384JHU5_BOTFB</name>
<evidence type="ECO:0000313" key="3">
    <source>
        <dbReference type="Proteomes" id="UP000001798"/>
    </source>
</evidence>
<dbReference type="InterPro" id="IPR002347">
    <property type="entry name" value="SDR_fam"/>
</dbReference>
<reference evidence="2 3" key="1">
    <citation type="journal article" date="2011" name="PLoS Genet.">
        <title>Genomic analysis of the necrotrophic fungal pathogens Sclerotinia sclerotiorum and Botrytis cinerea.</title>
        <authorList>
            <person name="Amselem J."/>
            <person name="Cuomo C.A."/>
            <person name="van Kan J.A."/>
            <person name="Viaud M."/>
            <person name="Benito E.P."/>
            <person name="Couloux A."/>
            <person name="Coutinho P.M."/>
            <person name="de Vries R.P."/>
            <person name="Dyer P.S."/>
            <person name="Fillinger S."/>
            <person name="Fournier E."/>
            <person name="Gout L."/>
            <person name="Hahn M."/>
            <person name="Kohn L."/>
            <person name="Lapalu N."/>
            <person name="Plummer K.M."/>
            <person name="Pradier J.M."/>
            <person name="Quevillon E."/>
            <person name="Sharon A."/>
            <person name="Simon A."/>
            <person name="ten Have A."/>
            <person name="Tudzynski B."/>
            <person name="Tudzynski P."/>
            <person name="Wincker P."/>
            <person name="Andrew M."/>
            <person name="Anthouard V."/>
            <person name="Beever R.E."/>
            <person name="Beffa R."/>
            <person name="Benoit I."/>
            <person name="Bouzid O."/>
            <person name="Brault B."/>
            <person name="Chen Z."/>
            <person name="Choquer M."/>
            <person name="Collemare J."/>
            <person name="Cotton P."/>
            <person name="Danchin E.G."/>
            <person name="Da Silva C."/>
            <person name="Gautier A."/>
            <person name="Giraud C."/>
            <person name="Giraud T."/>
            <person name="Gonzalez C."/>
            <person name="Grossetete S."/>
            <person name="Guldener U."/>
            <person name="Henrissat B."/>
            <person name="Howlett B.J."/>
            <person name="Kodira C."/>
            <person name="Kretschmer M."/>
            <person name="Lappartient A."/>
            <person name="Leroch M."/>
            <person name="Levis C."/>
            <person name="Mauceli E."/>
            <person name="Neuveglise C."/>
            <person name="Oeser B."/>
            <person name="Pearson M."/>
            <person name="Poulain J."/>
            <person name="Poussereau N."/>
            <person name="Quesneville H."/>
            <person name="Rascle C."/>
            <person name="Schumacher J."/>
            <person name="Segurens B."/>
            <person name="Sexton A."/>
            <person name="Silva E."/>
            <person name="Sirven C."/>
            <person name="Soanes D.M."/>
            <person name="Talbot N.J."/>
            <person name="Templeton M."/>
            <person name="Yandava C."/>
            <person name="Yarden O."/>
            <person name="Zeng Q."/>
            <person name="Rollins J.A."/>
            <person name="Lebrun M.H."/>
            <person name="Dickman M."/>
        </authorList>
    </citation>
    <scope>NUCLEOTIDE SEQUENCE [LARGE SCALE GENOMIC DNA]</scope>
    <source>
        <strain evidence="2 3">B05.10</strain>
    </source>
</reference>
<dbReference type="Gene3D" id="3.40.50.720">
    <property type="entry name" value="NAD(P)-binding Rossmann-like Domain"/>
    <property type="match status" value="1"/>
</dbReference>
<keyword evidence="3" id="KW-1185">Reference proteome</keyword>
<dbReference type="SUPFAM" id="SSF51735">
    <property type="entry name" value="NAD(P)-binding Rossmann-fold domains"/>
    <property type="match status" value="1"/>
</dbReference>
<dbReference type="GO" id="GO:0016616">
    <property type="term" value="F:oxidoreductase activity, acting on the CH-OH group of donors, NAD or NADP as acceptor"/>
    <property type="evidence" value="ECO:0007669"/>
    <property type="project" value="TreeGrafter"/>
</dbReference>
<dbReference type="OrthoDB" id="5840532at2759"/>
<accession>A0A384JHU5</accession>
<dbReference type="AlphaFoldDB" id="A0A384JHU5"/>
<dbReference type="Pfam" id="PF13561">
    <property type="entry name" value="adh_short_C2"/>
    <property type="match status" value="1"/>
</dbReference>
<comment type="similarity">
    <text evidence="1">Belongs to the short-chain dehydrogenases/reductases (SDR) family.</text>
</comment>
<dbReference type="GeneID" id="36394184"/>
<evidence type="ECO:0000256" key="1">
    <source>
        <dbReference type="ARBA" id="ARBA00006484"/>
    </source>
</evidence>
<organism evidence="2 3">
    <name type="scientific">Botryotinia fuckeliana (strain B05.10)</name>
    <name type="common">Noble rot fungus</name>
    <name type="synonym">Botrytis cinerea</name>
    <dbReference type="NCBI Taxonomy" id="332648"/>
    <lineage>
        <taxon>Eukaryota</taxon>
        <taxon>Fungi</taxon>
        <taxon>Dikarya</taxon>
        <taxon>Ascomycota</taxon>
        <taxon>Pezizomycotina</taxon>
        <taxon>Leotiomycetes</taxon>
        <taxon>Helotiales</taxon>
        <taxon>Sclerotiniaceae</taxon>
        <taxon>Botrytis</taxon>
    </lineage>
</organism>
<proteinExistence type="inferred from homology"/>
<dbReference type="Proteomes" id="UP000001798">
    <property type="component" value="Chromosome 5"/>
</dbReference>
<dbReference type="VEuPathDB" id="FungiDB:Bcin05g04020"/>